<dbReference type="Gene3D" id="1.10.287.820">
    <property type="entry name" value="Acid-sensing ion channel domain"/>
    <property type="match status" value="1"/>
</dbReference>
<keyword evidence="4 12" id="KW-0894">Sodium channel</keyword>
<dbReference type="InterPro" id="IPR001873">
    <property type="entry name" value="ENaC"/>
</dbReference>
<dbReference type="GO" id="GO:0005886">
    <property type="term" value="C:plasma membrane"/>
    <property type="evidence" value="ECO:0007669"/>
    <property type="project" value="TreeGrafter"/>
</dbReference>
<keyword evidence="3 12" id="KW-0813">Transport</keyword>
<sequence>MSVCKVRAKQFFDESSIHGLRYITERDRHWTERLFWIVTCSLASLILVKLSNQTITQVVNSPVSFVQETSYLKWNTEFPSVSVCETDADLGNIEVTAEKNSTIRLFSNTSTGPGVLSFFVHREVFVFLHAKEDVPYFNIPEEFKELVMLSSDLVILFKVNEIENDPLLLEVPVKTRKCRFPHENSLKHHKAYSYSACVTECRLKAQMNDCNCTHHFMKTSGMVSVCRLEQFECLLNYSDTWKRLKPHHSPQVGIHCPCESSCTEHDLVVVSKHIRALSDDAKSRVVVKMQNLPSERFKRYLIKGKGDVFVTIGGLLGLFLGASILSVAEIIYFLCFRKTSLQKRGVVKAEAVG</sequence>
<keyword evidence="7" id="KW-0915">Sodium</keyword>
<evidence type="ECO:0000256" key="9">
    <source>
        <dbReference type="ARBA" id="ARBA00023136"/>
    </source>
</evidence>
<dbReference type="Gene3D" id="1.10.287.770">
    <property type="entry name" value="YojJ-like"/>
    <property type="match status" value="1"/>
</dbReference>
<feature type="transmembrane region" description="Helical" evidence="13">
    <location>
        <begin position="308"/>
        <end position="334"/>
    </location>
</feature>
<proteinExistence type="inferred from homology"/>
<evidence type="ECO:0000256" key="10">
    <source>
        <dbReference type="ARBA" id="ARBA00023201"/>
    </source>
</evidence>
<organism evidence="14 15">
    <name type="scientific">Apolygus lucorum</name>
    <name type="common">Small green plant bug</name>
    <name type="synonym">Lygocoris lucorum</name>
    <dbReference type="NCBI Taxonomy" id="248454"/>
    <lineage>
        <taxon>Eukaryota</taxon>
        <taxon>Metazoa</taxon>
        <taxon>Ecdysozoa</taxon>
        <taxon>Arthropoda</taxon>
        <taxon>Hexapoda</taxon>
        <taxon>Insecta</taxon>
        <taxon>Pterygota</taxon>
        <taxon>Neoptera</taxon>
        <taxon>Paraneoptera</taxon>
        <taxon>Hemiptera</taxon>
        <taxon>Heteroptera</taxon>
        <taxon>Panheteroptera</taxon>
        <taxon>Cimicomorpha</taxon>
        <taxon>Miridae</taxon>
        <taxon>Mirini</taxon>
        <taxon>Apolygus</taxon>
    </lineage>
</organism>
<comment type="subcellular location">
    <subcellularLocation>
        <location evidence="1">Membrane</location>
        <topology evidence="1">Multi-pass membrane protein</topology>
    </subcellularLocation>
</comment>
<dbReference type="PANTHER" id="PTHR11690">
    <property type="entry name" value="AMILORIDE-SENSITIVE SODIUM CHANNEL-RELATED"/>
    <property type="match status" value="1"/>
</dbReference>
<evidence type="ECO:0000256" key="4">
    <source>
        <dbReference type="ARBA" id="ARBA00022461"/>
    </source>
</evidence>
<evidence type="ECO:0000313" key="14">
    <source>
        <dbReference type="EMBL" id="KAF6200689.1"/>
    </source>
</evidence>
<name>A0A8S9WWU4_APOLU</name>
<keyword evidence="15" id="KW-1185">Reference proteome</keyword>
<keyword evidence="6 13" id="KW-1133">Transmembrane helix</keyword>
<comment type="similarity">
    <text evidence="2 12">Belongs to the amiloride-sensitive sodium channel (TC 1.A.6) family.</text>
</comment>
<reference evidence="14" key="1">
    <citation type="journal article" date="2021" name="Mol. Ecol. Resour.">
        <title>Apolygus lucorum genome provides insights into omnivorousness and mesophyll feeding.</title>
        <authorList>
            <person name="Liu Y."/>
            <person name="Liu H."/>
            <person name="Wang H."/>
            <person name="Huang T."/>
            <person name="Liu B."/>
            <person name="Yang B."/>
            <person name="Yin L."/>
            <person name="Li B."/>
            <person name="Zhang Y."/>
            <person name="Zhang S."/>
            <person name="Jiang F."/>
            <person name="Zhang X."/>
            <person name="Ren Y."/>
            <person name="Wang B."/>
            <person name="Wang S."/>
            <person name="Lu Y."/>
            <person name="Wu K."/>
            <person name="Fan W."/>
            <person name="Wang G."/>
        </authorList>
    </citation>
    <scope>NUCLEOTIDE SEQUENCE</scope>
    <source>
        <strain evidence="14">12Hb</strain>
    </source>
</reference>
<evidence type="ECO:0000256" key="2">
    <source>
        <dbReference type="ARBA" id="ARBA00007193"/>
    </source>
</evidence>
<evidence type="ECO:0000256" key="1">
    <source>
        <dbReference type="ARBA" id="ARBA00004141"/>
    </source>
</evidence>
<dbReference type="OrthoDB" id="8188903at2759"/>
<dbReference type="AlphaFoldDB" id="A0A8S9WWU4"/>
<keyword evidence="9 13" id="KW-0472">Membrane</keyword>
<dbReference type="PANTHER" id="PTHR11690:SF175">
    <property type="entry name" value="PICKPOCKET 13-RELATED"/>
    <property type="match status" value="1"/>
</dbReference>
<evidence type="ECO:0000256" key="5">
    <source>
        <dbReference type="ARBA" id="ARBA00022692"/>
    </source>
</evidence>
<keyword evidence="8 12" id="KW-0406">Ion transport</keyword>
<dbReference type="Proteomes" id="UP000466442">
    <property type="component" value="Unassembled WGS sequence"/>
</dbReference>
<keyword evidence="5 12" id="KW-0812">Transmembrane</keyword>
<gene>
    <name evidence="14" type="ORF">GE061_005133</name>
</gene>
<evidence type="ECO:0000256" key="11">
    <source>
        <dbReference type="ARBA" id="ARBA00023303"/>
    </source>
</evidence>
<evidence type="ECO:0000256" key="12">
    <source>
        <dbReference type="RuleBase" id="RU000679"/>
    </source>
</evidence>
<evidence type="ECO:0000256" key="13">
    <source>
        <dbReference type="SAM" id="Phobius"/>
    </source>
</evidence>
<dbReference type="Pfam" id="PF00858">
    <property type="entry name" value="ASC"/>
    <property type="match status" value="2"/>
</dbReference>
<dbReference type="EMBL" id="WIXP02000013">
    <property type="protein sequence ID" value="KAF6200689.1"/>
    <property type="molecule type" value="Genomic_DNA"/>
</dbReference>
<evidence type="ECO:0000256" key="6">
    <source>
        <dbReference type="ARBA" id="ARBA00022989"/>
    </source>
</evidence>
<protein>
    <submittedName>
        <fullName evidence="14">Uncharacterized protein</fullName>
    </submittedName>
</protein>
<comment type="caution">
    <text evidence="14">The sequence shown here is derived from an EMBL/GenBank/DDBJ whole genome shotgun (WGS) entry which is preliminary data.</text>
</comment>
<accession>A0A8S9WWU4</accession>
<evidence type="ECO:0000256" key="7">
    <source>
        <dbReference type="ARBA" id="ARBA00023053"/>
    </source>
</evidence>
<evidence type="ECO:0000313" key="15">
    <source>
        <dbReference type="Proteomes" id="UP000466442"/>
    </source>
</evidence>
<keyword evidence="10 12" id="KW-0739">Sodium transport</keyword>
<evidence type="ECO:0000256" key="8">
    <source>
        <dbReference type="ARBA" id="ARBA00023065"/>
    </source>
</evidence>
<keyword evidence="11 12" id="KW-0407">Ion channel</keyword>
<evidence type="ECO:0000256" key="3">
    <source>
        <dbReference type="ARBA" id="ARBA00022448"/>
    </source>
</evidence>
<dbReference type="GO" id="GO:0015280">
    <property type="term" value="F:ligand-gated sodium channel activity"/>
    <property type="evidence" value="ECO:0007669"/>
    <property type="project" value="TreeGrafter"/>
</dbReference>